<feature type="region of interest" description="Disordered" evidence="1">
    <location>
        <begin position="405"/>
        <end position="431"/>
    </location>
</feature>
<keyword evidence="2" id="KW-0472">Membrane</keyword>
<evidence type="ECO:0000313" key="4">
    <source>
        <dbReference type="Proteomes" id="UP000736335"/>
    </source>
</evidence>
<evidence type="ECO:0000313" key="3">
    <source>
        <dbReference type="EMBL" id="KAF9793501.1"/>
    </source>
</evidence>
<reference evidence="3" key="1">
    <citation type="journal article" date="2020" name="Nat. Commun.">
        <title>Large-scale genome sequencing of mycorrhizal fungi provides insights into the early evolution of symbiotic traits.</title>
        <authorList>
            <person name="Miyauchi S."/>
            <person name="Kiss E."/>
            <person name="Kuo A."/>
            <person name="Drula E."/>
            <person name="Kohler A."/>
            <person name="Sanchez-Garcia M."/>
            <person name="Morin E."/>
            <person name="Andreopoulos B."/>
            <person name="Barry K.W."/>
            <person name="Bonito G."/>
            <person name="Buee M."/>
            <person name="Carver A."/>
            <person name="Chen C."/>
            <person name="Cichocki N."/>
            <person name="Clum A."/>
            <person name="Culley D."/>
            <person name="Crous P.W."/>
            <person name="Fauchery L."/>
            <person name="Girlanda M."/>
            <person name="Hayes R.D."/>
            <person name="Keri Z."/>
            <person name="LaButti K."/>
            <person name="Lipzen A."/>
            <person name="Lombard V."/>
            <person name="Magnuson J."/>
            <person name="Maillard F."/>
            <person name="Murat C."/>
            <person name="Nolan M."/>
            <person name="Ohm R.A."/>
            <person name="Pangilinan J."/>
            <person name="Pereira M.F."/>
            <person name="Perotto S."/>
            <person name="Peter M."/>
            <person name="Pfister S."/>
            <person name="Riley R."/>
            <person name="Sitrit Y."/>
            <person name="Stielow J.B."/>
            <person name="Szollosi G."/>
            <person name="Zifcakova L."/>
            <person name="Stursova M."/>
            <person name="Spatafora J.W."/>
            <person name="Tedersoo L."/>
            <person name="Vaario L.M."/>
            <person name="Yamada A."/>
            <person name="Yan M."/>
            <person name="Wang P."/>
            <person name="Xu J."/>
            <person name="Bruns T."/>
            <person name="Baldrian P."/>
            <person name="Vilgalys R."/>
            <person name="Dunand C."/>
            <person name="Henrissat B."/>
            <person name="Grigoriev I.V."/>
            <person name="Hibbett D."/>
            <person name="Nagy L.G."/>
            <person name="Martin F.M."/>
        </authorList>
    </citation>
    <scope>NUCLEOTIDE SEQUENCE</scope>
    <source>
        <strain evidence="3">UH-Tt-Lm1</strain>
    </source>
</reference>
<dbReference type="CDD" id="cd12087">
    <property type="entry name" value="TM_EGFR-like"/>
    <property type="match status" value="1"/>
</dbReference>
<dbReference type="OrthoDB" id="2563669at2759"/>
<protein>
    <recommendedName>
        <fullName evidence="5">Transmembrane protein</fullName>
    </recommendedName>
</protein>
<proteinExistence type="predicted"/>
<dbReference type="EMBL" id="WIUZ02000001">
    <property type="protein sequence ID" value="KAF9793501.1"/>
    <property type="molecule type" value="Genomic_DNA"/>
</dbReference>
<dbReference type="Proteomes" id="UP000736335">
    <property type="component" value="Unassembled WGS sequence"/>
</dbReference>
<name>A0A9P6LE38_9AGAM</name>
<feature type="compositionally biased region" description="Pro residues" evidence="1">
    <location>
        <begin position="421"/>
        <end position="431"/>
    </location>
</feature>
<feature type="compositionally biased region" description="Polar residues" evidence="1">
    <location>
        <begin position="480"/>
        <end position="489"/>
    </location>
</feature>
<comment type="caution">
    <text evidence="3">The sequence shown here is derived from an EMBL/GenBank/DDBJ whole genome shotgun (WGS) entry which is preliminary data.</text>
</comment>
<feature type="region of interest" description="Disordered" evidence="1">
    <location>
        <begin position="312"/>
        <end position="337"/>
    </location>
</feature>
<evidence type="ECO:0000256" key="1">
    <source>
        <dbReference type="SAM" id="MobiDB-lite"/>
    </source>
</evidence>
<sequence>MVQTVNVTVDNVSPLITYSPPEAWHEGTVEDQFLPQYYDQTYTQAVEFGASATLSFNGTTVWIYGAKRPNHGPFNTTLDGTPYYDTGYSATNLFQRVLFPGQSLSDGTHTVTIIDSPAQSTAPYLDVDYIVYQVQVPDGYNQLKQEDTDKAFKWFPSPEWSNNPQNVSGYSDGTGHTTTSPDAYMLYTFEGAHVEIYGAVGPSSGNYTVQVDNGTPFLFNGTKVNLTPQTLLYQDNSLAPGTHTVNISNSPFTGQSLSIDFAIIYSSQPPGSPSALSGGTIGGIAVGACAGILLILFGVFFWWRRRHRHPGLISAEDPKSTADTGPVTFHTPSLPATVERQHLISNASLTTDPSLINPSSTLNPTPPQSNSSGSNADSRARLILHNPTPSFGNSGHELQEMFSGPEITVPNQNPGHASRPLPQPGRPNPPPTTLVLAPVIEGDLRAMRMQVEGRSQDFGPVSFLPDPEHDGNILPPDYNQAIQPFPSTR</sequence>
<keyword evidence="2" id="KW-1133">Transmembrane helix</keyword>
<keyword evidence="4" id="KW-1185">Reference proteome</keyword>
<feature type="region of interest" description="Disordered" evidence="1">
    <location>
        <begin position="350"/>
        <end position="376"/>
    </location>
</feature>
<dbReference type="Gene3D" id="2.60.120.260">
    <property type="entry name" value="Galactose-binding domain-like"/>
    <property type="match status" value="2"/>
</dbReference>
<evidence type="ECO:0008006" key="5">
    <source>
        <dbReference type="Google" id="ProtNLM"/>
    </source>
</evidence>
<evidence type="ECO:0000256" key="2">
    <source>
        <dbReference type="SAM" id="Phobius"/>
    </source>
</evidence>
<feature type="transmembrane region" description="Helical" evidence="2">
    <location>
        <begin position="281"/>
        <end position="303"/>
    </location>
</feature>
<reference evidence="3" key="2">
    <citation type="submission" date="2020-11" db="EMBL/GenBank/DDBJ databases">
        <authorList>
            <consortium name="DOE Joint Genome Institute"/>
            <person name="Kuo A."/>
            <person name="Miyauchi S."/>
            <person name="Kiss E."/>
            <person name="Drula E."/>
            <person name="Kohler A."/>
            <person name="Sanchez-Garcia M."/>
            <person name="Andreopoulos B."/>
            <person name="Barry K.W."/>
            <person name="Bonito G."/>
            <person name="Buee M."/>
            <person name="Carver A."/>
            <person name="Chen C."/>
            <person name="Cichocki N."/>
            <person name="Clum A."/>
            <person name="Culley D."/>
            <person name="Crous P.W."/>
            <person name="Fauchery L."/>
            <person name="Girlanda M."/>
            <person name="Hayes R."/>
            <person name="Keri Z."/>
            <person name="Labutti K."/>
            <person name="Lipzen A."/>
            <person name="Lombard V."/>
            <person name="Magnuson J."/>
            <person name="Maillard F."/>
            <person name="Morin E."/>
            <person name="Murat C."/>
            <person name="Nolan M."/>
            <person name="Ohm R."/>
            <person name="Pangilinan J."/>
            <person name="Pereira M."/>
            <person name="Perotto S."/>
            <person name="Peter M."/>
            <person name="Riley R."/>
            <person name="Sitrit Y."/>
            <person name="Stielow B."/>
            <person name="Szollosi G."/>
            <person name="Zifcakova L."/>
            <person name="Stursova M."/>
            <person name="Spatafora J.W."/>
            <person name="Tedersoo L."/>
            <person name="Vaario L.-M."/>
            <person name="Yamada A."/>
            <person name="Yan M."/>
            <person name="Wang P."/>
            <person name="Xu J."/>
            <person name="Bruns T."/>
            <person name="Baldrian P."/>
            <person name="Vilgalys R."/>
            <person name="Henrissat B."/>
            <person name="Grigoriev I.V."/>
            <person name="Hibbett D."/>
            <person name="Nagy L.G."/>
            <person name="Martin F.M."/>
        </authorList>
    </citation>
    <scope>NUCLEOTIDE SEQUENCE</scope>
    <source>
        <strain evidence="3">UH-Tt-Lm1</strain>
    </source>
</reference>
<feature type="region of interest" description="Disordered" evidence="1">
    <location>
        <begin position="457"/>
        <end position="489"/>
    </location>
</feature>
<gene>
    <name evidence="3" type="ORF">BJ322DRAFT_1035047</name>
</gene>
<dbReference type="AlphaFoldDB" id="A0A9P6LE38"/>
<accession>A0A9P6LE38</accession>
<organism evidence="3 4">
    <name type="scientific">Thelephora terrestris</name>
    <dbReference type="NCBI Taxonomy" id="56493"/>
    <lineage>
        <taxon>Eukaryota</taxon>
        <taxon>Fungi</taxon>
        <taxon>Dikarya</taxon>
        <taxon>Basidiomycota</taxon>
        <taxon>Agaricomycotina</taxon>
        <taxon>Agaricomycetes</taxon>
        <taxon>Thelephorales</taxon>
        <taxon>Thelephoraceae</taxon>
        <taxon>Thelephora</taxon>
    </lineage>
</organism>
<keyword evidence="2" id="KW-0812">Transmembrane</keyword>